<evidence type="ECO:0000256" key="6">
    <source>
        <dbReference type="HAMAP-Rule" id="MF_00073"/>
    </source>
</evidence>
<dbReference type="RefSeq" id="WP_073599596.1">
    <property type="nucleotide sequence ID" value="NZ_MRCB01000011.1"/>
</dbReference>
<dbReference type="NCBIfam" id="TIGR01951">
    <property type="entry name" value="nusB"/>
    <property type="match status" value="1"/>
</dbReference>
<dbReference type="GO" id="GO:0031564">
    <property type="term" value="P:transcription antitermination"/>
    <property type="evidence" value="ECO:0007669"/>
    <property type="project" value="UniProtKB-KW"/>
</dbReference>
<keyword evidence="2 6" id="KW-0889">Transcription antitermination</keyword>
<dbReference type="STRING" id="1921803.NIES593_10815"/>
<keyword evidence="9" id="KW-1185">Reference proteome</keyword>
<protein>
    <recommendedName>
        <fullName evidence="6">Transcription antitermination protein NusB</fullName>
    </recommendedName>
    <alternativeName>
        <fullName evidence="6">Antitermination factor NusB</fullName>
    </alternativeName>
</protein>
<keyword evidence="5 6" id="KW-0804">Transcription</keyword>
<name>A0A1U7HHA1_9CYAN</name>
<dbReference type="OrthoDB" id="3528057at2"/>
<dbReference type="Pfam" id="PF01029">
    <property type="entry name" value="NusB"/>
    <property type="match status" value="1"/>
</dbReference>
<dbReference type="CDD" id="cd00619">
    <property type="entry name" value="Terminator_NusB"/>
    <property type="match status" value="1"/>
</dbReference>
<dbReference type="Gene3D" id="1.10.940.10">
    <property type="entry name" value="NusB-like"/>
    <property type="match status" value="1"/>
</dbReference>
<accession>A0A1U7HHA1</accession>
<dbReference type="GO" id="GO:0005829">
    <property type="term" value="C:cytosol"/>
    <property type="evidence" value="ECO:0007669"/>
    <property type="project" value="TreeGrafter"/>
</dbReference>
<keyword evidence="3 6" id="KW-0694">RNA-binding</keyword>
<evidence type="ECO:0000259" key="7">
    <source>
        <dbReference type="Pfam" id="PF01029"/>
    </source>
</evidence>
<dbReference type="InterPro" id="IPR011605">
    <property type="entry name" value="NusB_fam"/>
</dbReference>
<dbReference type="EMBL" id="MRCB01000011">
    <property type="protein sequence ID" value="OKH22960.1"/>
    <property type="molecule type" value="Genomic_DNA"/>
</dbReference>
<evidence type="ECO:0000313" key="8">
    <source>
        <dbReference type="EMBL" id="OKH22960.1"/>
    </source>
</evidence>
<dbReference type="GO" id="GO:0006353">
    <property type="term" value="P:DNA-templated transcription termination"/>
    <property type="evidence" value="ECO:0007669"/>
    <property type="project" value="UniProtKB-UniRule"/>
</dbReference>
<evidence type="ECO:0000256" key="2">
    <source>
        <dbReference type="ARBA" id="ARBA00022814"/>
    </source>
</evidence>
<evidence type="ECO:0000256" key="1">
    <source>
        <dbReference type="ARBA" id="ARBA00005952"/>
    </source>
</evidence>
<sequence>MPPRLQPRRVAREIALLSLSQLKGTSDKLDRQELNDLVLIAIRTLIGEIHETLETSATEVTRANEQLLKSETRATSVESAKAMVKEAIALTQSAINRLAIAVELPELVQLSSQYEVREYAIELIGTVNRRSREIDRQIEASLLDWQLNRLPRIDRDILRIAVAEILFLDIPQKVAINEAVELAKRYSDEDGYRFINGVLRRVSDRLKAEAKS</sequence>
<proteinExistence type="inferred from homology"/>
<evidence type="ECO:0000256" key="5">
    <source>
        <dbReference type="ARBA" id="ARBA00023163"/>
    </source>
</evidence>
<dbReference type="InterPro" id="IPR035926">
    <property type="entry name" value="NusB-like_sf"/>
</dbReference>
<comment type="caution">
    <text evidence="8">The sequence shown here is derived from an EMBL/GenBank/DDBJ whole genome shotgun (WGS) entry which is preliminary data.</text>
</comment>
<dbReference type="Proteomes" id="UP000186868">
    <property type="component" value="Unassembled WGS sequence"/>
</dbReference>
<dbReference type="GO" id="GO:0003723">
    <property type="term" value="F:RNA binding"/>
    <property type="evidence" value="ECO:0007669"/>
    <property type="project" value="UniProtKB-UniRule"/>
</dbReference>
<evidence type="ECO:0000313" key="9">
    <source>
        <dbReference type="Proteomes" id="UP000186868"/>
    </source>
</evidence>
<dbReference type="PANTHER" id="PTHR11078">
    <property type="entry name" value="N UTILIZATION SUBSTANCE PROTEIN B-RELATED"/>
    <property type="match status" value="1"/>
</dbReference>
<keyword evidence="4 6" id="KW-0805">Transcription regulation</keyword>
<feature type="domain" description="NusB/RsmB/TIM44" evidence="7">
    <location>
        <begin position="103"/>
        <end position="203"/>
    </location>
</feature>
<dbReference type="SUPFAM" id="SSF48013">
    <property type="entry name" value="NusB-like"/>
    <property type="match status" value="1"/>
</dbReference>
<dbReference type="AlphaFoldDB" id="A0A1U7HHA1"/>
<evidence type="ECO:0000256" key="4">
    <source>
        <dbReference type="ARBA" id="ARBA00023015"/>
    </source>
</evidence>
<organism evidence="8 9">
    <name type="scientific">Hydrococcus rivularis NIES-593</name>
    <dbReference type="NCBI Taxonomy" id="1921803"/>
    <lineage>
        <taxon>Bacteria</taxon>
        <taxon>Bacillati</taxon>
        <taxon>Cyanobacteriota</taxon>
        <taxon>Cyanophyceae</taxon>
        <taxon>Pleurocapsales</taxon>
        <taxon>Hydrococcaceae</taxon>
        <taxon>Hydrococcus</taxon>
    </lineage>
</organism>
<comment type="function">
    <text evidence="6">Involved in transcription antitermination. Required for transcription of ribosomal RNA (rRNA) genes. Binds specifically to the boxA antiterminator sequence of the ribosomal RNA (rrn) operons.</text>
</comment>
<evidence type="ECO:0000256" key="3">
    <source>
        <dbReference type="ARBA" id="ARBA00022884"/>
    </source>
</evidence>
<reference evidence="8 9" key="1">
    <citation type="submission" date="2016-11" db="EMBL/GenBank/DDBJ databases">
        <title>Draft Genome Sequences of Nine Cyanobacterial Strains from Diverse Habitats.</title>
        <authorList>
            <person name="Zhu T."/>
            <person name="Hou S."/>
            <person name="Lu X."/>
            <person name="Hess W.R."/>
        </authorList>
    </citation>
    <scope>NUCLEOTIDE SEQUENCE [LARGE SCALE GENOMIC DNA]</scope>
    <source>
        <strain evidence="8 9">NIES-593</strain>
    </source>
</reference>
<dbReference type="HAMAP" id="MF_00073">
    <property type="entry name" value="NusB"/>
    <property type="match status" value="1"/>
</dbReference>
<dbReference type="PANTHER" id="PTHR11078:SF3">
    <property type="entry name" value="ANTITERMINATION NUSB DOMAIN-CONTAINING PROTEIN"/>
    <property type="match status" value="1"/>
</dbReference>
<comment type="similarity">
    <text evidence="1 6">Belongs to the NusB family.</text>
</comment>
<dbReference type="InterPro" id="IPR006027">
    <property type="entry name" value="NusB_RsmB_TIM44"/>
</dbReference>
<gene>
    <name evidence="6" type="primary">nusB</name>
    <name evidence="8" type="ORF">NIES593_10815</name>
</gene>